<reference evidence="2" key="2">
    <citation type="submission" date="2017-02" db="EMBL/GenBank/DDBJ databases">
        <title>Sunflower complete genome.</title>
        <authorList>
            <person name="Langlade N."/>
            <person name="Munos S."/>
        </authorList>
    </citation>
    <scope>NUCLEOTIDE SEQUENCE [LARGE SCALE GENOMIC DNA]</scope>
    <source>
        <tissue evidence="2">Leaves</tissue>
    </source>
</reference>
<dbReference type="EMBL" id="MNCJ02000325">
    <property type="protein sequence ID" value="KAF5784719.1"/>
    <property type="molecule type" value="Genomic_DNA"/>
</dbReference>
<accession>A0A251TG35</accession>
<evidence type="ECO:0000313" key="3">
    <source>
        <dbReference type="Proteomes" id="UP000215914"/>
    </source>
</evidence>
<name>A0A251TG35_HELAN</name>
<keyword evidence="3" id="KW-1185">Reference proteome</keyword>
<proteinExistence type="predicted"/>
<dbReference type="InParanoid" id="A0A251TG35"/>
<reference evidence="1 3" key="1">
    <citation type="journal article" date="2017" name="Nature">
        <title>The sunflower genome provides insights into oil metabolism, flowering and Asterid evolution.</title>
        <authorList>
            <person name="Badouin H."/>
            <person name="Gouzy J."/>
            <person name="Grassa C.J."/>
            <person name="Murat F."/>
            <person name="Staton S.E."/>
            <person name="Cottret L."/>
            <person name="Lelandais-Briere C."/>
            <person name="Owens G.L."/>
            <person name="Carrere S."/>
            <person name="Mayjonade B."/>
            <person name="Legrand L."/>
            <person name="Gill N."/>
            <person name="Kane N.C."/>
            <person name="Bowers J.E."/>
            <person name="Hubner S."/>
            <person name="Bellec A."/>
            <person name="Berard A."/>
            <person name="Berges H."/>
            <person name="Blanchet N."/>
            <person name="Boniface M.C."/>
            <person name="Brunel D."/>
            <person name="Catrice O."/>
            <person name="Chaidir N."/>
            <person name="Claudel C."/>
            <person name="Donnadieu C."/>
            <person name="Faraut T."/>
            <person name="Fievet G."/>
            <person name="Helmstetter N."/>
            <person name="King M."/>
            <person name="Knapp S.J."/>
            <person name="Lai Z."/>
            <person name="Le Paslier M.C."/>
            <person name="Lippi Y."/>
            <person name="Lorenzon L."/>
            <person name="Mandel J.R."/>
            <person name="Marage G."/>
            <person name="Marchand G."/>
            <person name="Marquand E."/>
            <person name="Bret-Mestries E."/>
            <person name="Morien E."/>
            <person name="Nambeesan S."/>
            <person name="Nguyen T."/>
            <person name="Pegot-Espagnet P."/>
            <person name="Pouilly N."/>
            <person name="Raftis F."/>
            <person name="Sallet E."/>
            <person name="Schiex T."/>
            <person name="Thomas J."/>
            <person name="Vandecasteele C."/>
            <person name="Vares D."/>
            <person name="Vear F."/>
            <person name="Vautrin S."/>
            <person name="Crespi M."/>
            <person name="Mangin B."/>
            <person name="Burke J.M."/>
            <person name="Salse J."/>
            <person name="Munos S."/>
            <person name="Vincourt P."/>
            <person name="Rieseberg L.H."/>
            <person name="Langlade N.B."/>
        </authorList>
    </citation>
    <scope>NUCLEOTIDE SEQUENCE [LARGE SCALE GENOMIC DNA]</scope>
    <source>
        <strain evidence="3">cv. SF193</strain>
        <tissue evidence="1">Leaves</tissue>
    </source>
</reference>
<dbReference type="AlphaFoldDB" id="A0A251TG35"/>
<evidence type="ECO:0000313" key="2">
    <source>
        <dbReference type="EMBL" id="OTG09679.1"/>
    </source>
</evidence>
<dbReference type="Proteomes" id="UP000215914">
    <property type="component" value="Chromosome 10"/>
</dbReference>
<gene>
    <name evidence="2" type="ORF">HannXRQ_Chr10g0279101</name>
    <name evidence="1" type="ORF">HanXRQr2_Chr10g0420201</name>
</gene>
<dbReference type="Gramene" id="mRNA:HanXRQr2_Chr10g0420201">
    <property type="protein sequence ID" value="mRNA:HanXRQr2_Chr10g0420201"/>
    <property type="gene ID" value="HanXRQr2_Chr10g0420201"/>
</dbReference>
<protein>
    <submittedName>
        <fullName evidence="2">Uncharacterized protein</fullName>
    </submittedName>
</protein>
<dbReference type="EMBL" id="CM007899">
    <property type="protein sequence ID" value="OTG09679.1"/>
    <property type="molecule type" value="Genomic_DNA"/>
</dbReference>
<reference evidence="1" key="3">
    <citation type="submission" date="2020-06" db="EMBL/GenBank/DDBJ databases">
        <title>Helianthus annuus Genome sequencing and assembly Release 2.</title>
        <authorList>
            <person name="Gouzy J."/>
            <person name="Langlade N."/>
            <person name="Munos S."/>
        </authorList>
    </citation>
    <scope>NUCLEOTIDE SEQUENCE</scope>
    <source>
        <tissue evidence="1">Leaves</tissue>
    </source>
</reference>
<organism evidence="2 3">
    <name type="scientific">Helianthus annuus</name>
    <name type="common">Common sunflower</name>
    <dbReference type="NCBI Taxonomy" id="4232"/>
    <lineage>
        <taxon>Eukaryota</taxon>
        <taxon>Viridiplantae</taxon>
        <taxon>Streptophyta</taxon>
        <taxon>Embryophyta</taxon>
        <taxon>Tracheophyta</taxon>
        <taxon>Spermatophyta</taxon>
        <taxon>Magnoliopsida</taxon>
        <taxon>eudicotyledons</taxon>
        <taxon>Gunneridae</taxon>
        <taxon>Pentapetalae</taxon>
        <taxon>asterids</taxon>
        <taxon>campanulids</taxon>
        <taxon>Asterales</taxon>
        <taxon>Asteraceae</taxon>
        <taxon>Asteroideae</taxon>
        <taxon>Heliantheae alliance</taxon>
        <taxon>Heliantheae</taxon>
        <taxon>Helianthus</taxon>
    </lineage>
</organism>
<evidence type="ECO:0000313" key="1">
    <source>
        <dbReference type="EMBL" id="KAF5784719.1"/>
    </source>
</evidence>
<sequence>MDKDDDCGYRGGGHSVVACRWRFNHNDSRLVLPPFTLYHTSASPPFTAPSCWHLGGDML</sequence>